<dbReference type="AlphaFoldDB" id="A0A5B0WMT5"/>
<keyword evidence="1" id="KW-0175">Coiled coil</keyword>
<evidence type="ECO:0000313" key="2">
    <source>
        <dbReference type="EMBL" id="KAA1188136.1"/>
    </source>
</evidence>
<dbReference type="SUPFAM" id="SSF56935">
    <property type="entry name" value="Porins"/>
    <property type="match status" value="1"/>
</dbReference>
<keyword evidence="3" id="KW-1185">Reference proteome</keyword>
<name>A0A5B0WMT5_9GAMM</name>
<reference evidence="2 3" key="1">
    <citation type="submission" date="2019-09" db="EMBL/GenBank/DDBJ databases">
        <authorList>
            <person name="Chen X.-Y."/>
        </authorList>
    </citation>
    <scope>NUCLEOTIDE SEQUENCE [LARGE SCALE GENOMIC DNA]</scope>
    <source>
        <strain evidence="2 3">NY5</strain>
    </source>
</reference>
<comment type="caution">
    <text evidence="2">The sequence shown here is derived from an EMBL/GenBank/DDBJ whole genome shotgun (WGS) entry which is preliminary data.</text>
</comment>
<evidence type="ECO:0000256" key="1">
    <source>
        <dbReference type="SAM" id="Coils"/>
    </source>
</evidence>
<protein>
    <recommendedName>
        <fullName evidence="4">Porin</fullName>
    </recommendedName>
</protein>
<proteinExistence type="predicted"/>
<evidence type="ECO:0008006" key="4">
    <source>
        <dbReference type="Google" id="ProtNLM"/>
    </source>
</evidence>
<evidence type="ECO:0000313" key="3">
    <source>
        <dbReference type="Proteomes" id="UP000323708"/>
    </source>
</evidence>
<accession>A0A5B0WMT5</accession>
<dbReference type="InterPro" id="IPR032638">
    <property type="entry name" value="Porin_5"/>
</dbReference>
<gene>
    <name evidence="2" type="ORF">F0M18_19040</name>
</gene>
<organism evidence="2 3">
    <name type="scientific">Pseudohalioglobus sediminis</name>
    <dbReference type="NCBI Taxonomy" id="2606449"/>
    <lineage>
        <taxon>Bacteria</taxon>
        <taxon>Pseudomonadati</taxon>
        <taxon>Pseudomonadota</taxon>
        <taxon>Gammaproteobacteria</taxon>
        <taxon>Cellvibrionales</taxon>
        <taxon>Halieaceae</taxon>
        <taxon>Pseudohalioglobus</taxon>
    </lineage>
</organism>
<dbReference type="EMBL" id="VTUX01000011">
    <property type="protein sequence ID" value="KAA1188136.1"/>
    <property type="molecule type" value="Genomic_DNA"/>
</dbReference>
<dbReference type="Pfam" id="PF16930">
    <property type="entry name" value="Porin_5"/>
    <property type="match status" value="2"/>
</dbReference>
<dbReference type="Proteomes" id="UP000323708">
    <property type="component" value="Unassembled WGS sequence"/>
</dbReference>
<sequence length="439" mass="48059">MVAAMCGQRVSSEDNLMKDLLRAAVAAAVVTGSASSQAAVSGAEWEQFKAQFAEMAARVEALEAENARLKQQGSSVPVDDLSKLQADVAVLQSQNSAAAWSEKIKIGGDFRYRYEYIDVEDRDSRERNRIRARMAVTAKLPSDTEVGLGVATGGDDPVSTNQTLGGGGSTKDLRLDKAYFRWNATEEFHLQAGKFSNPLYKPQKSSLLWDGDWRPEGVSAGWAGNHLFANFLGNWLESDTRGNNDEFAWGLQGGTRFNLGEASLTTAVAYYDFPTAGARPFYGDDDEPEFFGNSFTDDDRYLYNYEMIEIGGDLSMNLFEMPLSIYANFVQNQDADDYDTGWLAGATLGKAKGKGTWAVGYQYRDLEADAVLGLLSDSDFAGGGTDGKGHVITGAYGINKQWSLGFTWFVNNEAGEKNLAEEGGALDYDRIQIDTKFKY</sequence>
<feature type="coiled-coil region" evidence="1">
    <location>
        <begin position="45"/>
        <end position="72"/>
    </location>
</feature>